<organism evidence="8 9">
    <name type="scientific">Rhizobium tumorigenes</name>
    <dbReference type="NCBI Taxonomy" id="2041385"/>
    <lineage>
        <taxon>Bacteria</taxon>
        <taxon>Pseudomonadati</taxon>
        <taxon>Pseudomonadota</taxon>
        <taxon>Alphaproteobacteria</taxon>
        <taxon>Hyphomicrobiales</taxon>
        <taxon>Rhizobiaceae</taxon>
        <taxon>Rhizobium/Agrobacterium group</taxon>
        <taxon>Rhizobium</taxon>
    </lineage>
</organism>
<keyword evidence="9" id="KW-1185">Reference proteome</keyword>
<evidence type="ECO:0000259" key="7">
    <source>
        <dbReference type="Pfam" id="PF05425"/>
    </source>
</evidence>
<evidence type="ECO:0000256" key="3">
    <source>
        <dbReference type="ARBA" id="ARBA00022692"/>
    </source>
</evidence>
<keyword evidence="3 6" id="KW-0812">Transmembrane</keyword>
<dbReference type="KEGG" id="rtu:PR017_13405"/>
<dbReference type="Proteomes" id="UP000249499">
    <property type="component" value="Chromosome"/>
</dbReference>
<evidence type="ECO:0000256" key="6">
    <source>
        <dbReference type="SAM" id="Phobius"/>
    </source>
</evidence>
<feature type="transmembrane region" description="Helical" evidence="6">
    <location>
        <begin position="20"/>
        <end position="38"/>
    </location>
</feature>
<accession>A0AAF1KER6</accession>
<dbReference type="InterPro" id="IPR032694">
    <property type="entry name" value="CopC/D"/>
</dbReference>
<evidence type="ECO:0000256" key="1">
    <source>
        <dbReference type="ARBA" id="ARBA00004651"/>
    </source>
</evidence>
<evidence type="ECO:0000313" key="9">
    <source>
        <dbReference type="Proteomes" id="UP000249499"/>
    </source>
</evidence>
<dbReference type="RefSeq" id="WP_111220842.1">
    <property type="nucleotide sequence ID" value="NZ_CP117255.1"/>
</dbReference>
<evidence type="ECO:0000256" key="5">
    <source>
        <dbReference type="ARBA" id="ARBA00023136"/>
    </source>
</evidence>
<dbReference type="NCBIfam" id="NF033808">
    <property type="entry name" value="copper_CopD"/>
    <property type="match status" value="1"/>
</dbReference>
<dbReference type="GO" id="GO:0005886">
    <property type="term" value="C:plasma membrane"/>
    <property type="evidence" value="ECO:0007669"/>
    <property type="project" value="UniProtKB-SubCell"/>
</dbReference>
<feature type="transmembrane region" description="Helical" evidence="6">
    <location>
        <begin position="119"/>
        <end position="138"/>
    </location>
</feature>
<feature type="transmembrane region" description="Helical" evidence="6">
    <location>
        <begin position="158"/>
        <end position="179"/>
    </location>
</feature>
<keyword evidence="5 6" id="KW-0472">Membrane</keyword>
<reference evidence="8 9" key="1">
    <citation type="journal article" date="2018" name="Sci. Rep.">
        <title>Rhizobium tumorigenes sp. nov., a novel plant tumorigenic bacterium isolated from cane gall tumors on thornless blackberry.</title>
        <authorList>
            <person name="Kuzmanovi N."/>
            <person name="Smalla K."/>
            <person name="Gronow S."/>
            <person name="PuBawska J."/>
        </authorList>
    </citation>
    <scope>NUCLEOTIDE SEQUENCE [LARGE SCALE GENOMIC DNA]</scope>
    <source>
        <strain evidence="8 9">1078</strain>
    </source>
</reference>
<feature type="transmembrane region" description="Helical" evidence="6">
    <location>
        <begin position="50"/>
        <end position="72"/>
    </location>
</feature>
<dbReference type="InterPro" id="IPR047689">
    <property type="entry name" value="CopD"/>
</dbReference>
<feature type="transmembrane region" description="Helical" evidence="6">
    <location>
        <begin position="92"/>
        <end position="112"/>
    </location>
</feature>
<dbReference type="Pfam" id="PF05425">
    <property type="entry name" value="CopD"/>
    <property type="match status" value="1"/>
</dbReference>
<sequence>MIEPSTAIEICRFLHDSALLLLWGSAAFVAFLMPPSLAAPTLRRFSGLPIAAAGLAVLTTVAALPLQAAALGDGWSDAVNGATAYAVLLESPFALFFQVQSVAGLLLLLAFIRRADRRMAAVAIASALGLAGLALTGHASMEDGLLRIAHRINDVVHLLAGGAWVGALIPFVVVLRMLAVPEYHAAAQVALRRFSNFGHGAVFTVLATGVVNSVMTLGRWPTDWSSPYQLMLTMKIGAVGMMTCLAIVNRYIFVPAIAENPEATLRSIRRASVVEILLGIAAIGLVAVFGTFDPV</sequence>
<dbReference type="InterPro" id="IPR008457">
    <property type="entry name" value="Cu-R_CopD_dom"/>
</dbReference>
<dbReference type="PANTHER" id="PTHR34820:SF4">
    <property type="entry name" value="INNER MEMBRANE PROTEIN YEBZ"/>
    <property type="match status" value="1"/>
</dbReference>
<keyword evidence="2" id="KW-1003">Cell membrane</keyword>
<dbReference type="EMBL" id="CP117255">
    <property type="protein sequence ID" value="WFR94803.1"/>
    <property type="molecule type" value="Genomic_DNA"/>
</dbReference>
<name>A0AAF1KER6_9HYPH</name>
<evidence type="ECO:0000256" key="2">
    <source>
        <dbReference type="ARBA" id="ARBA00022475"/>
    </source>
</evidence>
<comment type="subcellular location">
    <subcellularLocation>
        <location evidence="1">Cell membrane</location>
        <topology evidence="1">Multi-pass membrane protein</topology>
    </subcellularLocation>
</comment>
<evidence type="ECO:0000313" key="8">
    <source>
        <dbReference type="EMBL" id="WFR94803.1"/>
    </source>
</evidence>
<feature type="transmembrane region" description="Helical" evidence="6">
    <location>
        <begin position="273"/>
        <end position="292"/>
    </location>
</feature>
<feature type="domain" description="Copper resistance protein D" evidence="7">
    <location>
        <begin position="190"/>
        <end position="288"/>
    </location>
</feature>
<feature type="transmembrane region" description="Helical" evidence="6">
    <location>
        <begin position="232"/>
        <end position="252"/>
    </location>
</feature>
<gene>
    <name evidence="8" type="primary">copD</name>
    <name evidence="8" type="ORF">PR017_13405</name>
</gene>
<keyword evidence="4 6" id="KW-1133">Transmembrane helix</keyword>
<dbReference type="AlphaFoldDB" id="A0AAF1KER6"/>
<feature type="transmembrane region" description="Helical" evidence="6">
    <location>
        <begin position="200"/>
        <end position="220"/>
    </location>
</feature>
<reference evidence="9" key="2">
    <citation type="journal article" date="2023" name="MicrobiologyOpen">
        <title>Genomics of the tumorigenes clade of the family Rhizobiaceae and description of Rhizobium rhododendri sp. nov.</title>
        <authorList>
            <person name="Kuzmanovic N."/>
            <person name="diCenzo G.C."/>
            <person name="Bunk B."/>
            <person name="Sproeer C."/>
            <person name="Fruehling A."/>
            <person name="Neumann-Schaal M."/>
            <person name="Overmann J."/>
            <person name="Smalla K."/>
        </authorList>
    </citation>
    <scope>NUCLEOTIDE SEQUENCE [LARGE SCALE GENOMIC DNA]</scope>
    <source>
        <strain evidence="9">1078</strain>
    </source>
</reference>
<protein>
    <submittedName>
        <fullName evidence="8">Copper homeostasis membrane protein CopD</fullName>
    </submittedName>
</protein>
<dbReference type="GO" id="GO:0006825">
    <property type="term" value="P:copper ion transport"/>
    <property type="evidence" value="ECO:0007669"/>
    <property type="project" value="InterPro"/>
</dbReference>
<evidence type="ECO:0000256" key="4">
    <source>
        <dbReference type="ARBA" id="ARBA00022989"/>
    </source>
</evidence>
<proteinExistence type="predicted"/>
<dbReference type="PANTHER" id="PTHR34820">
    <property type="entry name" value="INNER MEMBRANE PROTEIN YEBZ"/>
    <property type="match status" value="1"/>
</dbReference>